<sequence>MEYIDYSSVKQKIERENCSKHKKHPKFEKTSKGFEILACCEEFRSDMIKRTKKIMAEETKSAIERMLKNTFK</sequence>
<protein>
    <submittedName>
        <fullName evidence="1">Uncharacterized protein</fullName>
    </submittedName>
</protein>
<comment type="caution">
    <text evidence="1">The sequence shown here is derived from an EMBL/GenBank/DDBJ whole genome shotgun (WGS) entry which is preliminary data.</text>
</comment>
<evidence type="ECO:0000313" key="2">
    <source>
        <dbReference type="Proteomes" id="UP000321578"/>
    </source>
</evidence>
<dbReference type="EMBL" id="VORO01000028">
    <property type="protein sequence ID" value="TXD87158.1"/>
    <property type="molecule type" value="Genomic_DNA"/>
</dbReference>
<proteinExistence type="predicted"/>
<dbReference type="AlphaFoldDB" id="A0A5C6ZBZ9"/>
<accession>A0A5C6ZBZ9</accession>
<dbReference type="OrthoDB" id="1269385at2"/>
<evidence type="ECO:0000313" key="1">
    <source>
        <dbReference type="EMBL" id="TXD87158.1"/>
    </source>
</evidence>
<keyword evidence="2" id="KW-1185">Reference proteome</keyword>
<reference evidence="1 2" key="1">
    <citation type="submission" date="2019-08" db="EMBL/GenBank/DDBJ databases">
        <title>Genomes of Subsaximicrobium wynnwilliamsii strains.</title>
        <authorList>
            <person name="Bowman J.P."/>
        </authorList>
    </citation>
    <scope>NUCLEOTIDE SEQUENCE [LARGE SCALE GENOMIC DNA]</scope>
    <source>
        <strain evidence="1 2">2-80-2</strain>
    </source>
</reference>
<dbReference type="RefSeq" id="WP_147088069.1">
    <property type="nucleotide sequence ID" value="NZ_VORM01000030.1"/>
</dbReference>
<gene>
    <name evidence="1" type="ORF">ESY86_17740</name>
</gene>
<dbReference type="Proteomes" id="UP000321578">
    <property type="component" value="Unassembled WGS sequence"/>
</dbReference>
<name>A0A5C6ZBZ9_9FLAO</name>
<organism evidence="1 2">
    <name type="scientific">Subsaximicrobium wynnwilliamsii</name>
    <dbReference type="NCBI Taxonomy" id="291179"/>
    <lineage>
        <taxon>Bacteria</taxon>
        <taxon>Pseudomonadati</taxon>
        <taxon>Bacteroidota</taxon>
        <taxon>Flavobacteriia</taxon>
        <taxon>Flavobacteriales</taxon>
        <taxon>Flavobacteriaceae</taxon>
        <taxon>Subsaximicrobium</taxon>
    </lineage>
</organism>